<proteinExistence type="predicted"/>
<comment type="caution">
    <text evidence="2">The sequence shown here is derived from an EMBL/GenBank/DDBJ whole genome shotgun (WGS) entry which is preliminary data.</text>
</comment>
<feature type="transmembrane region" description="Helical" evidence="1">
    <location>
        <begin position="163"/>
        <end position="183"/>
    </location>
</feature>
<evidence type="ECO:0000313" key="3">
    <source>
        <dbReference type="Proteomes" id="UP000794436"/>
    </source>
</evidence>
<feature type="transmembrane region" description="Helical" evidence="1">
    <location>
        <begin position="326"/>
        <end position="346"/>
    </location>
</feature>
<evidence type="ECO:0000256" key="1">
    <source>
        <dbReference type="SAM" id="Phobius"/>
    </source>
</evidence>
<keyword evidence="3" id="KW-1185">Reference proteome</keyword>
<feature type="transmembrane region" description="Helical" evidence="1">
    <location>
        <begin position="226"/>
        <end position="247"/>
    </location>
</feature>
<feature type="transmembrane region" description="Helical" evidence="1">
    <location>
        <begin position="62"/>
        <end position="84"/>
    </location>
</feature>
<dbReference type="AlphaFoldDB" id="A0A8K1FLB7"/>
<accession>A0A8K1FLB7</accession>
<keyword evidence="1" id="KW-1133">Transmembrane helix</keyword>
<organism evidence="2 3">
    <name type="scientific">Pythium oligandrum</name>
    <name type="common">Mycoparasitic fungus</name>
    <dbReference type="NCBI Taxonomy" id="41045"/>
    <lineage>
        <taxon>Eukaryota</taxon>
        <taxon>Sar</taxon>
        <taxon>Stramenopiles</taxon>
        <taxon>Oomycota</taxon>
        <taxon>Peronosporomycetes</taxon>
        <taxon>Pythiales</taxon>
        <taxon>Pythiaceae</taxon>
        <taxon>Pythium</taxon>
    </lineage>
</organism>
<name>A0A8K1FLB7_PYTOL</name>
<keyword evidence="1" id="KW-0812">Transmembrane</keyword>
<keyword evidence="1" id="KW-0472">Membrane</keyword>
<evidence type="ECO:0000313" key="2">
    <source>
        <dbReference type="EMBL" id="TMW65099.1"/>
    </source>
</evidence>
<feature type="transmembrane region" description="Helical" evidence="1">
    <location>
        <begin position="189"/>
        <end position="205"/>
    </location>
</feature>
<reference evidence="2" key="1">
    <citation type="submission" date="2019-03" db="EMBL/GenBank/DDBJ databases">
        <title>Long read genome sequence of the mycoparasitic Pythium oligandrum ATCC 38472 isolated from sugarbeet rhizosphere.</title>
        <authorList>
            <person name="Gaulin E."/>
        </authorList>
    </citation>
    <scope>NUCLEOTIDE SEQUENCE</scope>
    <source>
        <strain evidence="2">ATCC 38472_TT</strain>
    </source>
</reference>
<protein>
    <submittedName>
        <fullName evidence="2">Uncharacterized protein</fullName>
    </submittedName>
</protein>
<dbReference type="EMBL" id="SPLM01000038">
    <property type="protein sequence ID" value="TMW65099.1"/>
    <property type="molecule type" value="Genomic_DNA"/>
</dbReference>
<gene>
    <name evidence="2" type="ORF">Poli38472_009266</name>
</gene>
<dbReference type="OrthoDB" id="152055at2759"/>
<dbReference type="Proteomes" id="UP000794436">
    <property type="component" value="Unassembled WGS sequence"/>
</dbReference>
<sequence length="570" mass="64524">MVTHQAYWAGAAHHIQIQTSDCLAKPLIRNPDWQWSLLEVQSKDQVSDIVLALPDPGWFARVISYLYGIVTLVMIARGLIAFLLQNRVAWYIPDKIRYSKDHRLFRYILPFMPFAMLLGDEDRAIIPFKGSLLIASDVWMNHWLYITLSILDSVANIRMAYCAIHLGTSYVMLRITLTNFLFVCQALTRMTWITCMIHTILRLVFKITVHSLRSMQLIRSVTRDKLIRLIDGIAMFLSFKILMLFVVQPRRVGLRNKGQSTDPILCLCLLSGVKQNNILLCVILYTMMKITNKTTFMTRQTPYKAGNYGGIPKIGNFWRSELMCDFVTILLMLTACGHVLGLHLMLTPFRKVADNGVMKQLQKRYFWVGWDRLMVAKMLGRDPTKPGVIVDGVARTQCPLGTLIQLMFQSGPSAFVHLAGDYIFTGSGFSNEPRTFKFPVKHATAIGLCHGRKSSVYRKVIATHATEGESTTTIRRRSVPLITPIDSSITGSRTGSIIQREKASICDRELKLVADGYLGKMLLIDKAKPDVMTTNKDTGLREFIVSDALTSISILDIKHLLGNEKTLRIE</sequence>